<dbReference type="eggNOG" id="COG5184">
    <property type="taxonomic scope" value="Bacteria"/>
</dbReference>
<evidence type="ECO:0000313" key="1">
    <source>
        <dbReference type="EMBL" id="CAE78523.1"/>
    </source>
</evidence>
<reference evidence="1 2" key="1">
    <citation type="journal article" date="2004" name="Science">
        <title>A predator unmasked: life cycle of Bdellovibrio bacteriovorus from a genomic perspective.</title>
        <authorList>
            <person name="Rendulic S."/>
            <person name="Jagtap P."/>
            <person name="Rosinus A."/>
            <person name="Eppinger M."/>
            <person name="Baar C."/>
            <person name="Lanz C."/>
            <person name="Keller H."/>
            <person name="Lambert C."/>
            <person name="Evans K.J."/>
            <person name="Goesmann A."/>
            <person name="Meyer F."/>
            <person name="Sockett R.E."/>
            <person name="Schuster S.C."/>
        </authorList>
    </citation>
    <scope>NUCLEOTIDE SEQUENCE [LARGE SCALE GENOMIC DNA]</scope>
    <source>
        <strain evidence="2">ATCC 15356 / DSM 50701 / NCIMB 9529 / HD100</strain>
    </source>
</reference>
<organism evidence="1 2">
    <name type="scientific">Bdellovibrio bacteriovorus (strain ATCC 15356 / DSM 50701 / NCIMB 9529 / HD100)</name>
    <dbReference type="NCBI Taxonomy" id="264462"/>
    <lineage>
        <taxon>Bacteria</taxon>
        <taxon>Pseudomonadati</taxon>
        <taxon>Bdellovibrionota</taxon>
        <taxon>Bdellovibrionia</taxon>
        <taxon>Bdellovibrionales</taxon>
        <taxon>Pseudobdellovibrionaceae</taxon>
        <taxon>Bdellovibrio</taxon>
    </lineage>
</organism>
<dbReference type="KEGG" id="bba:Bd0551"/>
<dbReference type="STRING" id="264462.Bd0551"/>
<sequence length="646" mass="68505">MSNVMMNVSGKNLIVFILTVFALTGCKEPEMQLSTLGKKLPAPSLKGSSPFEQDFDSQNYARVQGSCDSRVGTILVSFDKNIWHQPPSSPDLTDTALSAGITNDSDCSDGSFDIYLTKNDLQNIWGITTGSSGTTGSGVDYIYIKGSSIIGDTETLTLVDGDVNSPGTGPNSGVAALVVLEKNWPRGFAGSDQCGSFMAFLNTENGQRATHTADVSFKLSKTVAGSTYSGITAYKNWSDCHSDSNITDTFTIPAGSDYTEIIYRFPSTPLDAVLNFKIINTSALRASTTAAAVTLRNSEASSTYRWLSLEEHMFQIYKNTCYPIRLRSNNFNNSPAYDQFGGTLDLVASDARMKFYTDASCGTVTSSYTFSSYNSLIVGYVKFSEASSTDTMASVNLTITGAVGNNYYYDAVPLNFRVDLSSKSSPAKLDIWGPRDIANGYCNAYSVATMNANGTLLPTTSNLTVNLATQESNLGQFFADETCATPISTAVVSKDTALKKVYFRAAAANAGSYHFNVNAPGLTNHTPIVNIRTPITQFKIAPIDMIAGACKAVSIGVADGAGIFRIADQTYNAPISISITPTPGSNVIFADPSCSVPASPSYITVGSGMGAAVLYIQTAGLNGKMLDLTVSAVAGVSGSAFNGTFQ</sequence>
<proteinExistence type="predicted"/>
<dbReference type="Proteomes" id="UP000008080">
    <property type="component" value="Chromosome"/>
</dbReference>
<dbReference type="AlphaFoldDB" id="Q6MQC4"/>
<evidence type="ECO:0000313" key="2">
    <source>
        <dbReference type="Proteomes" id="UP000008080"/>
    </source>
</evidence>
<dbReference type="HOGENOM" id="CLU_423716_0_0_7"/>
<keyword evidence="2" id="KW-1185">Reference proteome</keyword>
<accession>Q6MQC4</accession>
<name>Q6MQC4_BDEBA</name>
<gene>
    <name evidence="1" type="ordered locus">Bd0551</name>
</gene>
<protein>
    <submittedName>
        <fullName evidence="1">Uncharacterized protein</fullName>
    </submittedName>
</protein>
<dbReference type="EMBL" id="BX842647">
    <property type="protein sequence ID" value="CAE78523.1"/>
    <property type="molecule type" value="Genomic_DNA"/>
</dbReference>